<dbReference type="GO" id="GO:0015807">
    <property type="term" value="P:L-amino acid transport"/>
    <property type="evidence" value="ECO:0007669"/>
    <property type="project" value="TreeGrafter"/>
</dbReference>
<accession>X1QXE9</accession>
<dbReference type="SUPFAM" id="SSF52540">
    <property type="entry name" value="P-loop containing nucleoside triphosphate hydrolases"/>
    <property type="match status" value="1"/>
</dbReference>
<dbReference type="PANTHER" id="PTHR43820">
    <property type="entry name" value="HIGH-AFFINITY BRANCHED-CHAIN AMINO ACID TRANSPORT ATP-BINDING PROTEIN LIVF"/>
    <property type="match status" value="1"/>
</dbReference>
<keyword evidence="3" id="KW-0029">Amino-acid transport</keyword>
<keyword evidence="2" id="KW-0813">Transport</keyword>
<evidence type="ECO:0000256" key="3">
    <source>
        <dbReference type="ARBA" id="ARBA00022970"/>
    </source>
</evidence>
<gene>
    <name evidence="4" type="ORF">S06H3_61799</name>
</gene>
<dbReference type="EMBL" id="BARV01040599">
    <property type="protein sequence ID" value="GAI55550.1"/>
    <property type="molecule type" value="Genomic_DNA"/>
</dbReference>
<dbReference type="InterPro" id="IPR027417">
    <property type="entry name" value="P-loop_NTPase"/>
</dbReference>
<comment type="similarity">
    <text evidence="1">Belongs to the ABC transporter superfamily.</text>
</comment>
<name>X1QXE9_9ZZZZ</name>
<evidence type="ECO:0008006" key="5">
    <source>
        <dbReference type="Google" id="ProtNLM"/>
    </source>
</evidence>
<sequence length="47" mass="5085">MSGGEKKMLAVACVLAQDTDLLLVDEISEGLQPTLRDEVIEIISKLV</sequence>
<comment type="caution">
    <text evidence="4">The sequence shown here is derived from an EMBL/GenBank/DDBJ whole genome shotgun (WGS) entry which is preliminary data.</text>
</comment>
<dbReference type="Gene3D" id="3.40.50.300">
    <property type="entry name" value="P-loop containing nucleotide triphosphate hydrolases"/>
    <property type="match status" value="1"/>
</dbReference>
<feature type="non-terminal residue" evidence="4">
    <location>
        <position position="47"/>
    </location>
</feature>
<dbReference type="AlphaFoldDB" id="X1QXE9"/>
<evidence type="ECO:0000256" key="1">
    <source>
        <dbReference type="ARBA" id="ARBA00005417"/>
    </source>
</evidence>
<evidence type="ECO:0000313" key="4">
    <source>
        <dbReference type="EMBL" id="GAI55550.1"/>
    </source>
</evidence>
<protein>
    <recommendedName>
        <fullName evidence="5">ABC transporter domain-containing protein</fullName>
    </recommendedName>
</protein>
<dbReference type="InterPro" id="IPR052156">
    <property type="entry name" value="BCAA_Transport_ATP-bd_LivF"/>
</dbReference>
<reference evidence="4" key="1">
    <citation type="journal article" date="2014" name="Front. Microbiol.">
        <title>High frequency of phylogenetically diverse reductive dehalogenase-homologous genes in deep subseafloor sedimentary metagenomes.</title>
        <authorList>
            <person name="Kawai M."/>
            <person name="Futagami T."/>
            <person name="Toyoda A."/>
            <person name="Takaki Y."/>
            <person name="Nishi S."/>
            <person name="Hori S."/>
            <person name="Arai W."/>
            <person name="Tsubouchi T."/>
            <person name="Morono Y."/>
            <person name="Uchiyama I."/>
            <person name="Ito T."/>
            <person name="Fujiyama A."/>
            <person name="Inagaki F."/>
            <person name="Takami H."/>
        </authorList>
    </citation>
    <scope>NUCLEOTIDE SEQUENCE</scope>
    <source>
        <strain evidence="4">Expedition CK06-06</strain>
    </source>
</reference>
<organism evidence="4">
    <name type="scientific">marine sediment metagenome</name>
    <dbReference type="NCBI Taxonomy" id="412755"/>
    <lineage>
        <taxon>unclassified sequences</taxon>
        <taxon>metagenomes</taxon>
        <taxon>ecological metagenomes</taxon>
    </lineage>
</organism>
<dbReference type="PANTHER" id="PTHR43820:SF4">
    <property type="entry name" value="HIGH-AFFINITY BRANCHED-CHAIN AMINO ACID TRANSPORT ATP-BINDING PROTEIN LIVF"/>
    <property type="match status" value="1"/>
</dbReference>
<proteinExistence type="inferred from homology"/>
<dbReference type="GO" id="GO:0015658">
    <property type="term" value="F:branched-chain amino acid transmembrane transporter activity"/>
    <property type="evidence" value="ECO:0007669"/>
    <property type="project" value="TreeGrafter"/>
</dbReference>
<evidence type="ECO:0000256" key="2">
    <source>
        <dbReference type="ARBA" id="ARBA00022448"/>
    </source>
</evidence>